<dbReference type="InterPro" id="IPR004401">
    <property type="entry name" value="YbaB/EbfC"/>
</dbReference>
<evidence type="ECO:0000313" key="1">
    <source>
        <dbReference type="EMBL" id="BBY80984.1"/>
    </source>
</evidence>
<dbReference type="RefSeq" id="WP_235674537.1">
    <property type="nucleotide sequence ID" value="NZ_AP022599.1"/>
</dbReference>
<accession>A0A7I7UHS1</accession>
<dbReference type="EMBL" id="AP022599">
    <property type="protein sequence ID" value="BBY80984.1"/>
    <property type="molecule type" value="Genomic_DNA"/>
</dbReference>
<dbReference type="InterPro" id="IPR036894">
    <property type="entry name" value="YbaB-like_sf"/>
</dbReference>
<keyword evidence="2" id="KW-1185">Reference proteome</keyword>
<dbReference type="AlphaFoldDB" id="A0A7I7UHS1"/>
<evidence type="ECO:0000313" key="2">
    <source>
        <dbReference type="Proteomes" id="UP000467252"/>
    </source>
</evidence>
<dbReference type="SUPFAM" id="SSF82607">
    <property type="entry name" value="YbaB-like"/>
    <property type="match status" value="1"/>
</dbReference>
<reference evidence="1 2" key="1">
    <citation type="journal article" date="2019" name="Emerg. Microbes Infect.">
        <title>Comprehensive subspecies identification of 175 nontuberculous mycobacteria species based on 7547 genomic profiles.</title>
        <authorList>
            <person name="Matsumoto Y."/>
            <person name="Kinjo T."/>
            <person name="Motooka D."/>
            <person name="Nabeya D."/>
            <person name="Jung N."/>
            <person name="Uechi K."/>
            <person name="Horii T."/>
            <person name="Iida T."/>
            <person name="Fujita J."/>
            <person name="Nakamura S."/>
        </authorList>
    </citation>
    <scope>NUCLEOTIDE SEQUENCE [LARGE SCALE GENOMIC DNA]</scope>
    <source>
        <strain evidence="1 2">JCM 6370</strain>
    </source>
</reference>
<name>A0A7I7UHS1_MYCPV</name>
<dbReference type="Proteomes" id="UP000467252">
    <property type="component" value="Chromosome"/>
</dbReference>
<gene>
    <name evidence="1" type="ORF">MPUL_21420</name>
</gene>
<dbReference type="GO" id="GO:0003677">
    <property type="term" value="F:DNA binding"/>
    <property type="evidence" value="ECO:0007669"/>
    <property type="project" value="UniProtKB-KW"/>
</dbReference>
<dbReference type="Gene3D" id="3.30.1310.10">
    <property type="entry name" value="Nucleoid-associated protein YbaB-like domain"/>
    <property type="match status" value="1"/>
</dbReference>
<sequence length="112" mass="12087">MTDEMHPQVAAVLAQAQRLQSIMDDQLDRMNSQTFTATDESGTVEVTLDGHHQLRAVHFVEGLIGVGAEELEHRLNEALRNAAAAASASLDADRERIDTMVAEVAGNASEFA</sequence>
<protein>
    <submittedName>
        <fullName evidence="1">DNA-binding protein</fullName>
    </submittedName>
</protein>
<keyword evidence="1" id="KW-0238">DNA-binding</keyword>
<dbReference type="Pfam" id="PF02575">
    <property type="entry name" value="YbaB_DNA_bd"/>
    <property type="match status" value="1"/>
</dbReference>
<proteinExistence type="predicted"/>
<organism evidence="1 2">
    <name type="scientific">Mycolicibacterium pulveris</name>
    <name type="common">Mycobacterium pulveris</name>
    <dbReference type="NCBI Taxonomy" id="36813"/>
    <lineage>
        <taxon>Bacteria</taxon>
        <taxon>Bacillati</taxon>
        <taxon>Actinomycetota</taxon>
        <taxon>Actinomycetes</taxon>
        <taxon>Mycobacteriales</taxon>
        <taxon>Mycobacteriaceae</taxon>
        <taxon>Mycolicibacterium</taxon>
    </lineage>
</organism>